<accession>A0A076ESG2</accession>
<sequence>MRNFRRTAVAGTMIAGLMTAGAATASAAPFGSLGDGPDLVITQANAEGVNACAVRVTNEGDGTATGVTVHTPLVYESRNLGTLAPGESKIAEYFDCGFSERIFYFATTSGETNWSDNFLYIEL</sequence>
<dbReference type="EMBL" id="CP008947">
    <property type="protein sequence ID" value="AII08192.1"/>
    <property type="molecule type" value="Genomic_DNA"/>
</dbReference>
<name>A0A076ESG2_RHOOP</name>
<protein>
    <recommendedName>
        <fullName evidence="4">Secreted protein</fullName>
    </recommendedName>
</protein>
<gene>
    <name evidence="2" type="ORF">EP51_27650</name>
</gene>
<dbReference type="RefSeq" id="WP_037229834.1">
    <property type="nucleotide sequence ID" value="NZ_CP008947.1"/>
</dbReference>
<evidence type="ECO:0000256" key="1">
    <source>
        <dbReference type="SAM" id="SignalP"/>
    </source>
</evidence>
<evidence type="ECO:0000313" key="3">
    <source>
        <dbReference type="Proteomes" id="UP000028488"/>
    </source>
</evidence>
<organism evidence="2 3">
    <name type="scientific">Rhodococcus opacus</name>
    <name type="common">Nocardia opaca</name>
    <dbReference type="NCBI Taxonomy" id="37919"/>
    <lineage>
        <taxon>Bacteria</taxon>
        <taxon>Bacillati</taxon>
        <taxon>Actinomycetota</taxon>
        <taxon>Actinomycetes</taxon>
        <taxon>Mycobacteriales</taxon>
        <taxon>Nocardiaceae</taxon>
        <taxon>Rhodococcus</taxon>
    </lineage>
</organism>
<proteinExistence type="predicted"/>
<dbReference type="AlphaFoldDB" id="A0A076ESG2"/>
<feature type="signal peptide" evidence="1">
    <location>
        <begin position="1"/>
        <end position="27"/>
    </location>
</feature>
<reference evidence="2 3" key="1">
    <citation type="submission" date="2014-07" db="EMBL/GenBank/DDBJ databases">
        <title>Genome Sequence of Rhodococcus opacus Strain R7, a Biodegrader of Mono- and Polycyclic Aromatic Hydrocarbons.</title>
        <authorList>
            <person name="Di Gennaro P."/>
            <person name="Zampolli J."/>
            <person name="Presti I."/>
            <person name="Cappelletti M."/>
            <person name="D'Ursi P."/>
            <person name="Orro A."/>
            <person name="Mezzelani A."/>
            <person name="Milanesi L."/>
        </authorList>
    </citation>
    <scope>NUCLEOTIDE SEQUENCE [LARGE SCALE GENOMIC DNA]</scope>
    <source>
        <strain evidence="2 3">R7</strain>
    </source>
</reference>
<evidence type="ECO:0008006" key="4">
    <source>
        <dbReference type="Google" id="ProtNLM"/>
    </source>
</evidence>
<dbReference type="eggNOG" id="ENOG5030N47">
    <property type="taxonomic scope" value="Bacteria"/>
</dbReference>
<evidence type="ECO:0000313" key="2">
    <source>
        <dbReference type="EMBL" id="AII08192.1"/>
    </source>
</evidence>
<dbReference type="Proteomes" id="UP000028488">
    <property type="component" value="Chromosome"/>
</dbReference>
<keyword evidence="1" id="KW-0732">Signal</keyword>
<feature type="chain" id="PRO_5001711411" description="Secreted protein" evidence="1">
    <location>
        <begin position="28"/>
        <end position="123"/>
    </location>
</feature>